<protein>
    <recommendedName>
        <fullName evidence="7">Homeobox domain-containing protein</fullName>
    </recommendedName>
</protein>
<dbReference type="InterPro" id="IPR050460">
    <property type="entry name" value="Distal-less_Homeobox_TF"/>
</dbReference>
<evidence type="ECO:0000313" key="9">
    <source>
        <dbReference type="Proteomes" id="UP000828390"/>
    </source>
</evidence>
<feature type="compositionally biased region" description="Low complexity" evidence="6">
    <location>
        <begin position="227"/>
        <end position="251"/>
    </location>
</feature>
<dbReference type="PANTHER" id="PTHR24327:SF81">
    <property type="entry name" value="HOMEOTIC PROTEIN DISTAL-LESS-RELATED"/>
    <property type="match status" value="1"/>
</dbReference>
<dbReference type="PRINTS" id="PR00024">
    <property type="entry name" value="HOMEOBOX"/>
</dbReference>
<evidence type="ECO:0000256" key="1">
    <source>
        <dbReference type="ARBA" id="ARBA00023125"/>
    </source>
</evidence>
<organism evidence="8 9">
    <name type="scientific">Dreissena polymorpha</name>
    <name type="common">Zebra mussel</name>
    <name type="synonym">Mytilus polymorpha</name>
    <dbReference type="NCBI Taxonomy" id="45954"/>
    <lineage>
        <taxon>Eukaryota</taxon>
        <taxon>Metazoa</taxon>
        <taxon>Spiralia</taxon>
        <taxon>Lophotrochozoa</taxon>
        <taxon>Mollusca</taxon>
        <taxon>Bivalvia</taxon>
        <taxon>Autobranchia</taxon>
        <taxon>Heteroconchia</taxon>
        <taxon>Euheterodonta</taxon>
        <taxon>Imparidentia</taxon>
        <taxon>Neoheterodontei</taxon>
        <taxon>Myida</taxon>
        <taxon>Dreissenoidea</taxon>
        <taxon>Dreissenidae</taxon>
        <taxon>Dreissena</taxon>
    </lineage>
</organism>
<dbReference type="SMART" id="SM00389">
    <property type="entry name" value="HOX"/>
    <property type="match status" value="1"/>
</dbReference>
<dbReference type="PROSITE" id="PS00027">
    <property type="entry name" value="HOMEOBOX_1"/>
    <property type="match status" value="1"/>
</dbReference>
<name>A0A9D4RHD6_DREPO</name>
<dbReference type="EMBL" id="JAIWYP010000002">
    <property type="protein sequence ID" value="KAH3868334.1"/>
    <property type="molecule type" value="Genomic_DNA"/>
</dbReference>
<reference evidence="8" key="1">
    <citation type="journal article" date="2019" name="bioRxiv">
        <title>The Genome of the Zebra Mussel, Dreissena polymorpha: A Resource for Invasive Species Research.</title>
        <authorList>
            <person name="McCartney M.A."/>
            <person name="Auch B."/>
            <person name="Kono T."/>
            <person name="Mallez S."/>
            <person name="Zhang Y."/>
            <person name="Obille A."/>
            <person name="Becker A."/>
            <person name="Abrahante J.E."/>
            <person name="Garbe J."/>
            <person name="Badalamenti J.P."/>
            <person name="Herman A."/>
            <person name="Mangelson H."/>
            <person name="Liachko I."/>
            <person name="Sullivan S."/>
            <person name="Sone E.D."/>
            <person name="Koren S."/>
            <person name="Silverstein K.A.T."/>
            <person name="Beckman K.B."/>
            <person name="Gohl D.M."/>
        </authorList>
    </citation>
    <scope>NUCLEOTIDE SEQUENCE</scope>
    <source>
        <strain evidence="8">Duluth1</strain>
        <tissue evidence="8">Whole animal</tissue>
    </source>
</reference>
<dbReference type="InterPro" id="IPR017970">
    <property type="entry name" value="Homeobox_CS"/>
</dbReference>
<dbReference type="Proteomes" id="UP000828390">
    <property type="component" value="Unassembled WGS sequence"/>
</dbReference>
<feature type="DNA-binding region" description="Homeobox" evidence="4">
    <location>
        <begin position="126"/>
        <end position="185"/>
    </location>
</feature>
<dbReference type="InterPro" id="IPR020479">
    <property type="entry name" value="HD_metazoa"/>
</dbReference>
<dbReference type="InterPro" id="IPR001356">
    <property type="entry name" value="HD"/>
</dbReference>
<evidence type="ECO:0000313" key="8">
    <source>
        <dbReference type="EMBL" id="KAH3868334.1"/>
    </source>
</evidence>
<dbReference type="SUPFAM" id="SSF46689">
    <property type="entry name" value="Homeodomain-like"/>
    <property type="match status" value="1"/>
</dbReference>
<sequence length="317" mass="35078">MLNIGGGIPDGMDPEMAHQHQKSAFMELQNQGMGGPGMGHPAYPIRGSYQSHPHSGQYDGGLASQASRGLSGYPFSMNSMSMSPTSYNHGGPTHPFSMPPYHQSSTPPREDKPNMEDLRMTKGKKMRKPRTIYSSLQLQQLNRRFQRTQYLALPERAELAASLGLTQTQVKIWFQNRRSKYKKIMKQSPGSTHSQMSGGNPGSETPLPDQGSSPPPSHGAEMTPTSQHGQVPPHQQQQQQQHMSNNNNLPNGHHHPMMPPQASSVSPQPEMKWSDMNNMNTSAASNAYMPGMSMSGMAPHHYAWYSHPHPHQQSLLT</sequence>
<feature type="region of interest" description="Disordered" evidence="6">
    <location>
        <begin position="84"/>
        <end position="116"/>
    </location>
</feature>
<dbReference type="PANTHER" id="PTHR24327">
    <property type="entry name" value="HOMEOBOX PROTEIN"/>
    <property type="match status" value="1"/>
</dbReference>
<keyword evidence="3 4" id="KW-0539">Nucleus</keyword>
<evidence type="ECO:0000256" key="2">
    <source>
        <dbReference type="ARBA" id="ARBA00023155"/>
    </source>
</evidence>
<reference evidence="8" key="2">
    <citation type="submission" date="2020-11" db="EMBL/GenBank/DDBJ databases">
        <authorList>
            <person name="McCartney M.A."/>
            <person name="Auch B."/>
            <person name="Kono T."/>
            <person name="Mallez S."/>
            <person name="Becker A."/>
            <person name="Gohl D.M."/>
            <person name="Silverstein K.A.T."/>
            <person name="Koren S."/>
            <person name="Bechman K.B."/>
            <person name="Herman A."/>
            <person name="Abrahante J.E."/>
            <person name="Garbe J."/>
        </authorList>
    </citation>
    <scope>NUCLEOTIDE SEQUENCE</scope>
    <source>
        <strain evidence="8">Duluth1</strain>
        <tissue evidence="8">Whole animal</tissue>
    </source>
</reference>
<dbReference type="GO" id="GO:0000981">
    <property type="term" value="F:DNA-binding transcription factor activity, RNA polymerase II-specific"/>
    <property type="evidence" value="ECO:0007669"/>
    <property type="project" value="InterPro"/>
</dbReference>
<dbReference type="Gene3D" id="1.10.10.60">
    <property type="entry name" value="Homeodomain-like"/>
    <property type="match status" value="1"/>
</dbReference>
<evidence type="ECO:0000256" key="6">
    <source>
        <dbReference type="SAM" id="MobiDB-lite"/>
    </source>
</evidence>
<evidence type="ECO:0000259" key="7">
    <source>
        <dbReference type="PROSITE" id="PS50071"/>
    </source>
</evidence>
<dbReference type="AlphaFoldDB" id="A0A9D4RHD6"/>
<gene>
    <name evidence="8" type="ORF">DPMN_031477</name>
</gene>
<dbReference type="PRINTS" id="PR00031">
    <property type="entry name" value="HTHREPRESSR"/>
</dbReference>
<accession>A0A9D4RHD6</accession>
<comment type="subcellular location">
    <subcellularLocation>
        <location evidence="4 5">Nucleus</location>
    </subcellularLocation>
</comment>
<keyword evidence="1 4" id="KW-0238">DNA-binding</keyword>
<dbReference type="GO" id="GO:0005634">
    <property type="term" value="C:nucleus"/>
    <property type="evidence" value="ECO:0007669"/>
    <property type="project" value="UniProtKB-SubCell"/>
</dbReference>
<keyword evidence="2 4" id="KW-0371">Homeobox</keyword>
<dbReference type="PROSITE" id="PS50071">
    <property type="entry name" value="HOMEOBOX_2"/>
    <property type="match status" value="1"/>
</dbReference>
<keyword evidence="9" id="KW-1185">Reference proteome</keyword>
<feature type="compositionally biased region" description="Polar residues" evidence="6">
    <location>
        <begin position="188"/>
        <end position="198"/>
    </location>
</feature>
<dbReference type="Pfam" id="PF00046">
    <property type="entry name" value="Homeodomain"/>
    <property type="match status" value="1"/>
</dbReference>
<evidence type="ECO:0000256" key="5">
    <source>
        <dbReference type="RuleBase" id="RU000682"/>
    </source>
</evidence>
<dbReference type="GO" id="GO:0000978">
    <property type="term" value="F:RNA polymerase II cis-regulatory region sequence-specific DNA binding"/>
    <property type="evidence" value="ECO:0007669"/>
    <property type="project" value="TreeGrafter"/>
</dbReference>
<dbReference type="InterPro" id="IPR009057">
    <property type="entry name" value="Homeodomain-like_sf"/>
</dbReference>
<dbReference type="OrthoDB" id="6159439at2759"/>
<comment type="caution">
    <text evidence="8">The sequence shown here is derived from an EMBL/GenBank/DDBJ whole genome shotgun (WGS) entry which is preliminary data.</text>
</comment>
<evidence type="ECO:0000256" key="4">
    <source>
        <dbReference type="PROSITE-ProRule" id="PRU00108"/>
    </source>
</evidence>
<dbReference type="FunFam" id="1.10.10.60:FF:000707">
    <property type="entry name" value="Dlx"/>
    <property type="match status" value="1"/>
</dbReference>
<evidence type="ECO:0000256" key="3">
    <source>
        <dbReference type="ARBA" id="ARBA00023242"/>
    </source>
</evidence>
<proteinExistence type="predicted"/>
<feature type="region of interest" description="Disordered" evidence="6">
    <location>
        <begin position="183"/>
        <end position="276"/>
    </location>
</feature>
<dbReference type="InterPro" id="IPR000047">
    <property type="entry name" value="HTH_motif"/>
</dbReference>
<feature type="domain" description="Homeobox" evidence="7">
    <location>
        <begin position="124"/>
        <end position="184"/>
    </location>
</feature>
<dbReference type="CDD" id="cd00086">
    <property type="entry name" value="homeodomain"/>
    <property type="match status" value="1"/>
</dbReference>